<evidence type="ECO:0000313" key="1">
    <source>
        <dbReference type="EMBL" id="ALG87074.1"/>
    </source>
</evidence>
<gene>
    <name evidence="1" type="ORF">ACH46_20125</name>
</gene>
<dbReference type="Proteomes" id="UP000063789">
    <property type="component" value="Chromosome"/>
</dbReference>
<dbReference type="AlphaFoldDB" id="A0A0N9NMN1"/>
<sequence length="439" mass="48846">MTDSDRQKINSWAHSYNGYTRLDENLRDRGSVVARVIEEYEREGSIPEWAGIDVLRGWAFYLARSHYHTSYGQSLTEMHPEILDIAAAIDARPWATAADRCPTLDSPRRGLPVTRETALFTTEPMLTRALAAEIRHAPFQFLREVLLEVGTDVVDRVECEGVANLDIVVHLASGRTIGIEAKVNHQLTEEQFEKELEAVDELVLLVLHESDAERFASRASVVTWEWLLYCFPDSRLRLEDVLALPAQKVAVERALRPIAASLAERLGTGWTCEVNRGGSGMSAITIGSPEFADGRQLRGQIQVVGRGMPVNVEDIRYEFHIGIGTDPTRTDFPSAERAEVAPGWVRYLEVLRDDVVAVDRGRYRLRAGRASNGRSGVGKNKSGLVKKFLPGDGWLAQGYYDWALGPKSEPVEVGELDALADTAQELFAAWYDAARARTA</sequence>
<accession>A0A0N9NMN1</accession>
<proteinExistence type="predicted"/>
<organism evidence="1 2">
    <name type="scientific">Gordonia phthalatica</name>
    <dbReference type="NCBI Taxonomy" id="1136941"/>
    <lineage>
        <taxon>Bacteria</taxon>
        <taxon>Bacillati</taxon>
        <taxon>Actinomycetota</taxon>
        <taxon>Actinomycetes</taxon>
        <taxon>Mycobacteriales</taxon>
        <taxon>Gordoniaceae</taxon>
        <taxon>Gordonia</taxon>
    </lineage>
</organism>
<dbReference type="PATRIC" id="fig|1136941.3.peg.4122"/>
<keyword evidence="2" id="KW-1185">Reference proteome</keyword>
<evidence type="ECO:0000313" key="2">
    <source>
        <dbReference type="Proteomes" id="UP000063789"/>
    </source>
</evidence>
<name>A0A0N9NMN1_9ACTN</name>
<dbReference type="RefSeq" id="WP_062395685.1">
    <property type="nucleotide sequence ID" value="NZ_CP011853.1"/>
</dbReference>
<reference evidence="2" key="1">
    <citation type="submission" date="2015-06" db="EMBL/GenBank/DDBJ databases">
        <title>Complete genome sequence and metabolic analysis of phthalate degradation pathway in Gordonia sp. QH-11.</title>
        <authorList>
            <person name="Jin D."/>
            <person name="Kong X."/>
            <person name="Bai Z."/>
        </authorList>
    </citation>
    <scope>NUCLEOTIDE SEQUENCE [LARGE SCALE GENOMIC DNA]</scope>
    <source>
        <strain evidence="2">QH-11</strain>
    </source>
</reference>
<protein>
    <submittedName>
        <fullName evidence="1">Uncharacterized protein</fullName>
    </submittedName>
</protein>
<reference evidence="1 2" key="2">
    <citation type="journal article" date="2017" name="Int. J. Syst. Evol. Microbiol.">
        <title>Gordonia phthalatica sp. nov., a di-n-butyl phthalate-degrading bacterium isolated from activated sludge.</title>
        <authorList>
            <person name="Jin D."/>
            <person name="Kong X."/>
            <person name="Jia M."/>
            <person name="Yu X."/>
            <person name="Wang X."/>
            <person name="Zhuang X."/>
            <person name="Deng Y."/>
            <person name="Bai Z."/>
        </authorList>
    </citation>
    <scope>NUCLEOTIDE SEQUENCE [LARGE SCALE GENOMIC DNA]</scope>
    <source>
        <strain evidence="1 2">QH-11</strain>
    </source>
</reference>
<dbReference type="OrthoDB" id="4373801at2"/>
<dbReference type="KEGG" id="goq:ACH46_20125"/>
<dbReference type="EMBL" id="CP011853">
    <property type="protein sequence ID" value="ALG87074.1"/>
    <property type="molecule type" value="Genomic_DNA"/>
</dbReference>